<comment type="caution">
    <text evidence="2">The sequence shown here is derived from an EMBL/GenBank/DDBJ whole genome shotgun (WGS) entry which is preliminary data.</text>
</comment>
<evidence type="ECO:0008006" key="4">
    <source>
        <dbReference type="Google" id="ProtNLM"/>
    </source>
</evidence>
<sequence length="186" mass="19405">MKHQKCTALILSALFAAGCLAGCGAMYDTSDVEDPAGVGTSAILGEAGTETLKRIYQDALADSGLQAGADQRVQDALNQALNRRTAVEGREAAFARTLRDALRRAGIDAAVYSDLPSLLAAKEETACCVVLLRTAASESGLDAVTMSEVLQQMSAAQTADTACQVYLSVEDGQDGRAVYAVVLVRT</sequence>
<accession>A0A9D2P8P7</accession>
<evidence type="ECO:0000256" key="1">
    <source>
        <dbReference type="SAM" id="SignalP"/>
    </source>
</evidence>
<gene>
    <name evidence="2" type="ORF">H9703_05895</name>
</gene>
<reference evidence="2" key="2">
    <citation type="submission" date="2021-04" db="EMBL/GenBank/DDBJ databases">
        <authorList>
            <person name="Gilroy R."/>
        </authorList>
    </citation>
    <scope>NUCLEOTIDE SEQUENCE</scope>
    <source>
        <strain evidence="2">ChiSjej5B23-2810</strain>
    </source>
</reference>
<dbReference type="AlphaFoldDB" id="A0A9D2P8P7"/>
<evidence type="ECO:0000313" key="3">
    <source>
        <dbReference type="Proteomes" id="UP000823906"/>
    </source>
</evidence>
<keyword evidence="1" id="KW-0732">Signal</keyword>
<proteinExistence type="predicted"/>
<protein>
    <recommendedName>
        <fullName evidence="4">Lipoprotein</fullName>
    </recommendedName>
</protein>
<reference evidence="2" key="1">
    <citation type="journal article" date="2021" name="PeerJ">
        <title>Extensive microbial diversity within the chicken gut microbiome revealed by metagenomics and culture.</title>
        <authorList>
            <person name="Gilroy R."/>
            <person name="Ravi A."/>
            <person name="Getino M."/>
            <person name="Pursley I."/>
            <person name="Horton D.L."/>
            <person name="Alikhan N.F."/>
            <person name="Baker D."/>
            <person name="Gharbi K."/>
            <person name="Hall N."/>
            <person name="Watson M."/>
            <person name="Adriaenssens E.M."/>
            <person name="Foster-Nyarko E."/>
            <person name="Jarju S."/>
            <person name="Secka A."/>
            <person name="Antonio M."/>
            <person name="Oren A."/>
            <person name="Chaudhuri R.R."/>
            <person name="La Ragione R."/>
            <person name="Hildebrand F."/>
            <person name="Pallen M.J."/>
        </authorList>
    </citation>
    <scope>NUCLEOTIDE SEQUENCE</scope>
    <source>
        <strain evidence="2">ChiSjej5B23-2810</strain>
    </source>
</reference>
<feature type="signal peptide" evidence="1">
    <location>
        <begin position="1"/>
        <end position="21"/>
    </location>
</feature>
<dbReference type="Proteomes" id="UP000823906">
    <property type="component" value="Unassembled WGS sequence"/>
</dbReference>
<organism evidence="2 3">
    <name type="scientific">Candidatus Faecalibacterium faecigallinarum</name>
    <dbReference type="NCBI Taxonomy" id="2838577"/>
    <lineage>
        <taxon>Bacteria</taxon>
        <taxon>Bacillati</taxon>
        <taxon>Bacillota</taxon>
        <taxon>Clostridia</taxon>
        <taxon>Eubacteriales</taxon>
        <taxon>Oscillospiraceae</taxon>
        <taxon>Faecalibacterium</taxon>
    </lineage>
</organism>
<feature type="chain" id="PRO_5039534008" description="Lipoprotein" evidence="1">
    <location>
        <begin position="22"/>
        <end position="186"/>
    </location>
</feature>
<evidence type="ECO:0000313" key="2">
    <source>
        <dbReference type="EMBL" id="HJC45649.1"/>
    </source>
</evidence>
<dbReference type="PROSITE" id="PS51257">
    <property type="entry name" value="PROKAR_LIPOPROTEIN"/>
    <property type="match status" value="1"/>
</dbReference>
<name>A0A9D2P8P7_9FIRM</name>
<dbReference type="EMBL" id="DWWN01000041">
    <property type="protein sequence ID" value="HJC45649.1"/>
    <property type="molecule type" value="Genomic_DNA"/>
</dbReference>